<accession>E4V770</accession>
<dbReference type="GeneID" id="10024303"/>
<dbReference type="AlphaFoldDB" id="E4V770"/>
<dbReference type="InParanoid" id="E4V770"/>
<dbReference type="STRING" id="535722.E4V770"/>
<dbReference type="OMA" id="ILTQWIY"/>
<keyword evidence="2" id="KW-1185">Reference proteome</keyword>
<gene>
    <name evidence="1" type="ORF">MGYG_08861</name>
</gene>
<proteinExistence type="predicted"/>
<dbReference type="HOGENOM" id="CLU_024460_0_0_1"/>
<dbReference type="VEuPathDB" id="FungiDB:MGYG_08861"/>
<reference evidence="2" key="1">
    <citation type="journal article" date="2012" name="MBio">
        <title>Comparative genome analysis of Trichophyton rubrum and related dermatophytes reveals candidate genes involved in infection.</title>
        <authorList>
            <person name="Martinez D.A."/>
            <person name="Oliver B.G."/>
            <person name="Graeser Y."/>
            <person name="Goldberg J.M."/>
            <person name="Li W."/>
            <person name="Martinez-Rossi N.M."/>
            <person name="Monod M."/>
            <person name="Shelest E."/>
            <person name="Barton R.C."/>
            <person name="Birch E."/>
            <person name="Brakhage A.A."/>
            <person name="Chen Z."/>
            <person name="Gurr S.J."/>
            <person name="Heiman D."/>
            <person name="Heitman J."/>
            <person name="Kosti I."/>
            <person name="Rossi A."/>
            <person name="Saif S."/>
            <person name="Samalova M."/>
            <person name="Saunders C.W."/>
            <person name="Shea T."/>
            <person name="Summerbell R.C."/>
            <person name="Xu J."/>
            <person name="Young S."/>
            <person name="Zeng Q."/>
            <person name="Birren B.W."/>
            <person name="Cuomo C.A."/>
            <person name="White T.C."/>
        </authorList>
    </citation>
    <scope>NUCLEOTIDE SEQUENCE [LARGE SCALE GENOMIC DNA]</scope>
    <source>
        <strain evidence="2">ATCC MYA-4604 / CBS 118893</strain>
    </source>
</reference>
<sequence length="508" mass="57194">MASHDLLDIEDALVSDTNPAQDADNGVLDVQRCVRLHNYLVARGWMAKNHKQPADLHHLLARPSYESIHADQLARVGHKIDPDLRSFLAAIIAPDQERRDENPYLFYWVICVADPDHLVDSEGMYVLDIDEDETEDGLPRYVLLYHAVHELGGHQIGLVYDQQRRRVALPLATEYLEYVIPADEHEDRWHPLESMLSNWIEIISVGKIVPDGCDGWRKWDALDVWRWNPFGSRQVDSAVQAFDQLTAAIEARMPASALLAVDDTADGETRPLFTNAELDTAMVPKVCFARSLLTRVRTPRFTIIAPGLEVPHDAAQFAARQPFTTIPHGNSGDVYVDIDGNGHGDDESNELIPPVLIFAASEKQTVNLYREFYTPFHPYIDIKSAPTPAGLYSESLKVSEGQVAGEGFRLILPFPLREHHAFPERGARTSAGSFVESGSVSELFQHGFFSFGGDGRAQRIERLFDRWRELVETGVWTVGEHGVEGSIEKFKDADTDDGWVHYWIPPSW</sequence>
<dbReference type="EMBL" id="DS989831">
    <property type="protein sequence ID" value="EFQ96936.1"/>
    <property type="molecule type" value="Genomic_DNA"/>
</dbReference>
<evidence type="ECO:0000313" key="2">
    <source>
        <dbReference type="Proteomes" id="UP000002669"/>
    </source>
</evidence>
<dbReference type="eggNOG" id="ENOG502R7PX">
    <property type="taxonomic scope" value="Eukaryota"/>
</dbReference>
<dbReference type="OrthoDB" id="3029470at2759"/>
<dbReference type="Proteomes" id="UP000002669">
    <property type="component" value="Unassembled WGS sequence"/>
</dbReference>
<organism evidence="2">
    <name type="scientific">Arthroderma gypseum (strain ATCC MYA-4604 / CBS 118893)</name>
    <name type="common">Microsporum gypseum</name>
    <dbReference type="NCBI Taxonomy" id="535722"/>
    <lineage>
        <taxon>Eukaryota</taxon>
        <taxon>Fungi</taxon>
        <taxon>Dikarya</taxon>
        <taxon>Ascomycota</taxon>
        <taxon>Pezizomycotina</taxon>
        <taxon>Eurotiomycetes</taxon>
        <taxon>Eurotiomycetidae</taxon>
        <taxon>Onygenales</taxon>
        <taxon>Arthrodermataceae</taxon>
        <taxon>Nannizzia</taxon>
    </lineage>
</organism>
<protein>
    <submittedName>
        <fullName evidence="1">Uncharacterized protein</fullName>
    </submittedName>
</protein>
<dbReference type="RefSeq" id="XP_003169313.1">
    <property type="nucleotide sequence ID" value="XM_003169265.1"/>
</dbReference>
<evidence type="ECO:0000313" key="1">
    <source>
        <dbReference type="EMBL" id="EFQ96936.1"/>
    </source>
</evidence>
<name>E4V770_ARTGP</name>